<dbReference type="EMBL" id="CP159578">
    <property type="protein sequence ID" value="XCJ80053.1"/>
    <property type="molecule type" value="Genomic_DNA"/>
</dbReference>
<feature type="transmembrane region" description="Helical" evidence="1">
    <location>
        <begin position="46"/>
        <end position="64"/>
    </location>
</feature>
<evidence type="ECO:0000256" key="1">
    <source>
        <dbReference type="SAM" id="Phobius"/>
    </source>
</evidence>
<feature type="transmembrane region" description="Helical" evidence="1">
    <location>
        <begin position="21"/>
        <end position="40"/>
    </location>
</feature>
<gene>
    <name evidence="2" type="ORF">ABV408_02470</name>
</gene>
<sequence>MPKLKRQIISLEGFFDGLLPFLNNFLSMSILMAMGLLVLIQSPQYFITVPAAITFTLALIGMLVNSYRFTKQTIPNPMPDTLKPHFEARPAKTPGWLINFFQDLIRNPSYIMIGMITLVVTEALVLAGFVNMAINLKAAL</sequence>
<proteinExistence type="predicted"/>
<keyword evidence="1" id="KW-1133">Transmembrane helix</keyword>
<accession>A0AB74UBU2</accession>
<evidence type="ECO:0000313" key="2">
    <source>
        <dbReference type="EMBL" id="XCJ80053.1"/>
    </source>
</evidence>
<reference evidence="2" key="1">
    <citation type="submission" date="2024-06" db="EMBL/GenBank/DDBJ databases">
        <title>Complete genome of Salinicola endophyticus HNIBRBA4755.</title>
        <authorList>
            <person name="Shin S.Y."/>
            <person name="Kang H."/>
            <person name="Song J."/>
        </authorList>
    </citation>
    <scope>NUCLEOTIDE SEQUENCE</scope>
    <source>
        <strain evidence="2">HNIBRBA4755</strain>
    </source>
</reference>
<keyword evidence="1" id="KW-0472">Membrane</keyword>
<feature type="transmembrane region" description="Helical" evidence="1">
    <location>
        <begin position="110"/>
        <end position="134"/>
    </location>
</feature>
<protein>
    <submittedName>
        <fullName evidence="2">Uncharacterized protein</fullName>
    </submittedName>
</protein>
<dbReference type="AlphaFoldDB" id="A0AB74UBU2"/>
<dbReference type="RefSeq" id="WP_353980903.1">
    <property type="nucleotide sequence ID" value="NZ_CP159578.1"/>
</dbReference>
<organism evidence="2">
    <name type="scientific">Salinicola endophyticus</name>
    <dbReference type="NCBI Taxonomy" id="1949083"/>
    <lineage>
        <taxon>Bacteria</taxon>
        <taxon>Pseudomonadati</taxon>
        <taxon>Pseudomonadota</taxon>
        <taxon>Gammaproteobacteria</taxon>
        <taxon>Oceanospirillales</taxon>
        <taxon>Halomonadaceae</taxon>
        <taxon>Salinicola</taxon>
    </lineage>
</organism>
<name>A0AB74UBU2_9GAMM</name>
<keyword evidence="1" id="KW-0812">Transmembrane</keyword>